<gene>
    <name evidence="1" type="ORF">ACFFIT_08515</name>
</gene>
<comment type="caution">
    <text evidence="1">The sequence shown here is derived from an EMBL/GenBank/DDBJ whole genome shotgun (WGS) entry which is preliminary data.</text>
</comment>
<evidence type="ECO:0000313" key="1">
    <source>
        <dbReference type="EMBL" id="MFC0180121.1"/>
    </source>
</evidence>
<dbReference type="Proteomes" id="UP001589758">
    <property type="component" value="Unassembled WGS sequence"/>
</dbReference>
<protein>
    <submittedName>
        <fullName evidence="1">Carboxymuconolactone decarboxylase family protein</fullName>
    </submittedName>
</protein>
<dbReference type="RefSeq" id="WP_385877237.1">
    <property type="nucleotide sequence ID" value="NZ_JBHLXE010000092.1"/>
</dbReference>
<dbReference type="Gene3D" id="1.20.1290.10">
    <property type="entry name" value="AhpD-like"/>
    <property type="match status" value="1"/>
</dbReference>
<accession>A0ABV6CCV3</accession>
<sequence>MIQIVNKPSFEELSPEAQQRYEEQINKNGRITNMKQTLLHSVVAFDALMQWYPLFENLEKFLPKTSALFFAHAISNQNECLICNTFFIKIFRDLEIDIATFEFNEQEQLLIEFGRALVSTPHSIPTAIFTRLKQFFSPKQIIELTAFAGLMIATNLINTALNIPLDEYLYEYQ</sequence>
<name>A0ABV6CCV3_9GAMM</name>
<dbReference type="InterPro" id="IPR029032">
    <property type="entry name" value="AhpD-like"/>
</dbReference>
<keyword evidence="2" id="KW-1185">Reference proteome</keyword>
<dbReference type="SUPFAM" id="SSF69118">
    <property type="entry name" value="AhpD-like"/>
    <property type="match status" value="1"/>
</dbReference>
<evidence type="ECO:0000313" key="2">
    <source>
        <dbReference type="Proteomes" id="UP001589758"/>
    </source>
</evidence>
<reference evidence="1 2" key="1">
    <citation type="submission" date="2024-09" db="EMBL/GenBank/DDBJ databases">
        <authorList>
            <person name="Sun Q."/>
            <person name="Mori K."/>
        </authorList>
    </citation>
    <scope>NUCLEOTIDE SEQUENCE [LARGE SCALE GENOMIC DNA]</scope>
    <source>
        <strain evidence="1 2">CCM 8545</strain>
    </source>
</reference>
<proteinExistence type="predicted"/>
<organism evidence="1 2">
    <name type="scientific">Thorsellia kenyensis</name>
    <dbReference type="NCBI Taxonomy" id="1549888"/>
    <lineage>
        <taxon>Bacteria</taxon>
        <taxon>Pseudomonadati</taxon>
        <taxon>Pseudomonadota</taxon>
        <taxon>Gammaproteobacteria</taxon>
        <taxon>Enterobacterales</taxon>
        <taxon>Thorselliaceae</taxon>
        <taxon>Thorsellia</taxon>
    </lineage>
</organism>
<dbReference type="EMBL" id="JBHLXE010000092">
    <property type="protein sequence ID" value="MFC0180121.1"/>
    <property type="molecule type" value="Genomic_DNA"/>
</dbReference>